<evidence type="ECO:0000313" key="2">
    <source>
        <dbReference type="Proteomes" id="UP000811609"/>
    </source>
</evidence>
<dbReference type="Proteomes" id="UP000811609">
    <property type="component" value="Chromosome 9"/>
</dbReference>
<comment type="caution">
    <text evidence="1">The sequence shown here is derived from an EMBL/GenBank/DDBJ whole genome shotgun (WGS) entry which is preliminary data.</text>
</comment>
<keyword evidence="2" id="KW-1185">Reference proteome</keyword>
<name>A0A8T1P8U2_CARIL</name>
<sequence>MSMWEEPPSSTALFAISPSSLPLFLISSLLSPSSISLSMAPLTSSFFTNTPIFSSSPNCNGSSTPTFTPIFSICTSSFSFINWSPKCGHVTIGIPAHIPSRLEFQPQCVKNPPTEGCDKINNCGAQPRIKRPRPLILSSNPSSKIHFSNSSEFFVSLMTQMKGLFDSSKPSPSSTNCEGIRLQTLPRQA</sequence>
<protein>
    <submittedName>
        <fullName evidence="1">Uncharacterized protein</fullName>
    </submittedName>
</protein>
<accession>A0A8T1P8U2</accession>
<dbReference type="EMBL" id="CM031817">
    <property type="protein sequence ID" value="KAG6640439.1"/>
    <property type="molecule type" value="Genomic_DNA"/>
</dbReference>
<evidence type="ECO:0000313" key="1">
    <source>
        <dbReference type="EMBL" id="KAG6640439.1"/>
    </source>
</evidence>
<reference evidence="1" key="1">
    <citation type="submission" date="2020-12" db="EMBL/GenBank/DDBJ databases">
        <title>WGS assembly of Carya illinoinensis cv. Pawnee.</title>
        <authorList>
            <person name="Platts A."/>
            <person name="Shu S."/>
            <person name="Wright S."/>
            <person name="Barry K."/>
            <person name="Edger P."/>
            <person name="Pires J.C."/>
            <person name="Schmutz J."/>
        </authorList>
    </citation>
    <scope>NUCLEOTIDE SEQUENCE</scope>
    <source>
        <tissue evidence="1">Leaf</tissue>
    </source>
</reference>
<organism evidence="1 2">
    <name type="scientific">Carya illinoinensis</name>
    <name type="common">Pecan</name>
    <dbReference type="NCBI Taxonomy" id="32201"/>
    <lineage>
        <taxon>Eukaryota</taxon>
        <taxon>Viridiplantae</taxon>
        <taxon>Streptophyta</taxon>
        <taxon>Embryophyta</taxon>
        <taxon>Tracheophyta</taxon>
        <taxon>Spermatophyta</taxon>
        <taxon>Magnoliopsida</taxon>
        <taxon>eudicotyledons</taxon>
        <taxon>Gunneridae</taxon>
        <taxon>Pentapetalae</taxon>
        <taxon>rosids</taxon>
        <taxon>fabids</taxon>
        <taxon>Fagales</taxon>
        <taxon>Juglandaceae</taxon>
        <taxon>Carya</taxon>
    </lineage>
</organism>
<dbReference type="AlphaFoldDB" id="A0A8T1P8U2"/>
<proteinExistence type="predicted"/>
<gene>
    <name evidence="1" type="ORF">CIPAW_09G003700</name>
</gene>